<dbReference type="InterPro" id="IPR027417">
    <property type="entry name" value="P-loop_NTPase"/>
</dbReference>
<dbReference type="InterPro" id="IPR019991">
    <property type="entry name" value="GTP-bd_ribosome_bgen"/>
</dbReference>
<evidence type="ECO:0000313" key="4">
    <source>
        <dbReference type="EMBL" id="VFU19422.1"/>
    </source>
</evidence>
<protein>
    <submittedName>
        <fullName evidence="4">Ribosome biogenesis GTPase A</fullName>
    </submittedName>
</protein>
<proteinExistence type="predicted"/>
<dbReference type="Gene3D" id="3.40.50.300">
    <property type="entry name" value="P-loop containing nucleotide triphosphate hydrolases"/>
    <property type="match status" value="1"/>
</dbReference>
<dbReference type="CDD" id="cd01856">
    <property type="entry name" value="YlqF"/>
    <property type="match status" value="1"/>
</dbReference>
<dbReference type="GO" id="GO:0005525">
    <property type="term" value="F:GTP binding"/>
    <property type="evidence" value="ECO:0007669"/>
    <property type="project" value="UniProtKB-KW"/>
</dbReference>
<dbReference type="Pfam" id="PF01926">
    <property type="entry name" value="MMR_HSR1"/>
    <property type="match status" value="1"/>
</dbReference>
<evidence type="ECO:0000256" key="2">
    <source>
        <dbReference type="ARBA" id="ARBA00023134"/>
    </source>
</evidence>
<dbReference type="GO" id="GO:0003924">
    <property type="term" value="F:GTPase activity"/>
    <property type="evidence" value="ECO:0007669"/>
    <property type="project" value="TreeGrafter"/>
</dbReference>
<dbReference type="InterPro" id="IPR006073">
    <property type="entry name" value="GTP-bd"/>
</dbReference>
<sequence>MDIHWYPGHMAKTRRLVLENMKLVDVVIEVLDARIPSSSRNPEINKIGGQKPRLMVLNKSGLADPEKTRIWLDLFRASGFCAAAVDALQGRGMREIPALVRELAAPKMAELASSGRRSRAPRCMVLGIPNVGKSLLINKLVGRGAARTGDKPGVTRGRQWIRVAGSIDLMDTPGILWPKLEDREAAFRLAATGAIKEEVYDFYAVAGKLARWLAENRPEALRERYKLDLLPSGQEELLEAIGAARGYYLSGGVVDTTKSARTVLKEFREGRLGRYTLDEPGSPGIASS</sequence>
<evidence type="ECO:0000259" key="3">
    <source>
        <dbReference type="Pfam" id="PF01926"/>
    </source>
</evidence>
<dbReference type="PIRSF" id="PIRSF006230">
    <property type="entry name" value="MG442"/>
    <property type="match status" value="1"/>
</dbReference>
<dbReference type="AlphaFoldDB" id="A0A485M856"/>
<evidence type="ECO:0000256" key="1">
    <source>
        <dbReference type="ARBA" id="ARBA00022741"/>
    </source>
</evidence>
<keyword evidence="1" id="KW-0547">Nucleotide-binding</keyword>
<gene>
    <name evidence="4" type="primary">rbgA</name>
    <name evidence="4" type="ORF">SCFA_800009</name>
</gene>
<dbReference type="InterPro" id="IPR023179">
    <property type="entry name" value="GTP-bd_ortho_bundle_sf"/>
</dbReference>
<reference evidence="4" key="1">
    <citation type="submission" date="2019-03" db="EMBL/GenBank/DDBJ databases">
        <authorList>
            <person name="Hao L."/>
        </authorList>
    </citation>
    <scope>NUCLEOTIDE SEQUENCE</scope>
</reference>
<organism evidence="4">
    <name type="scientific">anaerobic digester metagenome</name>
    <dbReference type="NCBI Taxonomy" id="1263854"/>
    <lineage>
        <taxon>unclassified sequences</taxon>
        <taxon>metagenomes</taxon>
        <taxon>ecological metagenomes</taxon>
    </lineage>
</organism>
<name>A0A485M856_9ZZZZ</name>
<dbReference type="EMBL" id="CAADRN010000384">
    <property type="protein sequence ID" value="VFU19422.1"/>
    <property type="molecule type" value="Genomic_DNA"/>
</dbReference>
<feature type="domain" description="G" evidence="3">
    <location>
        <begin position="123"/>
        <end position="181"/>
    </location>
</feature>
<dbReference type="NCBIfam" id="TIGR03596">
    <property type="entry name" value="GTPase_YlqF"/>
    <property type="match status" value="1"/>
</dbReference>
<dbReference type="Gene3D" id="1.10.1580.10">
    <property type="match status" value="1"/>
</dbReference>
<accession>A0A485M856</accession>
<dbReference type="GO" id="GO:0006412">
    <property type="term" value="P:translation"/>
    <property type="evidence" value="ECO:0007669"/>
    <property type="project" value="TreeGrafter"/>
</dbReference>
<dbReference type="PANTHER" id="PTHR45782">
    <property type="entry name" value="MITOCHONDRIAL RIBOSOME-ASSOCIATED GTPASE 1"/>
    <property type="match status" value="1"/>
</dbReference>
<dbReference type="InterPro" id="IPR016478">
    <property type="entry name" value="GTPase_MTG1"/>
</dbReference>
<dbReference type="PANTHER" id="PTHR45782:SF4">
    <property type="entry name" value="MITOCHONDRIAL RIBOSOME-ASSOCIATED GTPASE 1"/>
    <property type="match status" value="1"/>
</dbReference>
<dbReference type="FunFam" id="3.40.50.300:FF:000590">
    <property type="entry name" value="Ribosome biogenesis GTPase A"/>
    <property type="match status" value="1"/>
</dbReference>
<keyword evidence="2" id="KW-0342">GTP-binding</keyword>
<dbReference type="SUPFAM" id="SSF52540">
    <property type="entry name" value="P-loop containing nucleoside triphosphate hydrolases"/>
    <property type="match status" value="1"/>
</dbReference>